<organism evidence="2 3">
    <name type="scientific">Corynebacterium meridianum</name>
    <dbReference type="NCBI Taxonomy" id="2765363"/>
    <lineage>
        <taxon>Bacteria</taxon>
        <taxon>Bacillati</taxon>
        <taxon>Actinomycetota</taxon>
        <taxon>Actinomycetes</taxon>
        <taxon>Mycobacteriales</taxon>
        <taxon>Corynebacteriaceae</taxon>
        <taxon>Corynebacterium</taxon>
    </lineage>
</organism>
<evidence type="ECO:0000256" key="1">
    <source>
        <dbReference type="SAM" id="MobiDB-lite"/>
    </source>
</evidence>
<keyword evidence="3" id="KW-1185">Reference proteome</keyword>
<dbReference type="InterPro" id="IPR003772">
    <property type="entry name" value="YceD"/>
</dbReference>
<dbReference type="Proteomes" id="UP000645966">
    <property type="component" value="Unassembled WGS sequence"/>
</dbReference>
<dbReference type="EMBL" id="JAEIOS010000011">
    <property type="protein sequence ID" value="MBI8989216.1"/>
    <property type="molecule type" value="Genomic_DNA"/>
</dbReference>
<evidence type="ECO:0000313" key="3">
    <source>
        <dbReference type="Proteomes" id="UP000645966"/>
    </source>
</evidence>
<gene>
    <name evidence="2" type="ORF">JDV75_05510</name>
</gene>
<reference evidence="2" key="1">
    <citation type="submission" date="2020-12" db="EMBL/GenBank/DDBJ databases">
        <title>Genome public.</title>
        <authorList>
            <person name="Sun Q."/>
        </authorList>
    </citation>
    <scope>NUCLEOTIDE SEQUENCE</scope>
    <source>
        <strain evidence="2">CCM 8863</strain>
    </source>
</reference>
<comment type="caution">
    <text evidence="2">The sequence shown here is derived from an EMBL/GenBank/DDBJ whole genome shotgun (WGS) entry which is preliminary data.</text>
</comment>
<sequence length="178" mass="19047">MNSPFVFDVAALLRSSATPTQRTQTGPSPLRIGLPLVAIEEGSDVTVDAFLSPLGDAVLVDATVTAPLSGECARCLRPLEVEHSFHVNEVFAASDDFVSGDSVDDDAEENPPRIEGTELDIQQALTDVVGLNLPFSPTCDYFGIGECDSERTPEPDGVSGEDEKNLPDPRWAGLEKFL</sequence>
<dbReference type="Pfam" id="PF02620">
    <property type="entry name" value="YceD"/>
    <property type="match status" value="1"/>
</dbReference>
<evidence type="ECO:0000313" key="2">
    <source>
        <dbReference type="EMBL" id="MBI8989216.1"/>
    </source>
</evidence>
<dbReference type="RefSeq" id="WP_198738217.1">
    <property type="nucleotide sequence ID" value="NZ_JAEIOS010000011.1"/>
</dbReference>
<proteinExistence type="predicted"/>
<name>A0A934I330_9CORY</name>
<accession>A0A934I330</accession>
<protein>
    <submittedName>
        <fullName evidence="2">DUF177 domain-containing protein</fullName>
    </submittedName>
</protein>
<feature type="region of interest" description="Disordered" evidence="1">
    <location>
        <begin position="146"/>
        <end position="178"/>
    </location>
</feature>
<dbReference type="AlphaFoldDB" id="A0A934I330"/>